<keyword evidence="2 8" id="KW-0349">Heme</keyword>
<keyword evidence="11" id="KW-1185">Reference proteome</keyword>
<dbReference type="SUPFAM" id="SSF55856">
    <property type="entry name" value="Cytochrome b5-like heme/steroid binding domain"/>
    <property type="match status" value="1"/>
</dbReference>
<reference evidence="10 11" key="1">
    <citation type="journal article" date="2017" name="Mol. Plant">
        <title>The Genome of Medicinal Plant Macleaya cordata Provides New Insights into Benzylisoquinoline Alkaloids Metabolism.</title>
        <authorList>
            <person name="Liu X."/>
            <person name="Liu Y."/>
            <person name="Huang P."/>
            <person name="Ma Y."/>
            <person name="Qing Z."/>
            <person name="Tang Q."/>
            <person name="Cao H."/>
            <person name="Cheng P."/>
            <person name="Zheng Y."/>
            <person name="Yuan Z."/>
            <person name="Zhou Y."/>
            <person name="Liu J."/>
            <person name="Tang Z."/>
            <person name="Zhuo Y."/>
            <person name="Zhang Y."/>
            <person name="Yu L."/>
            <person name="Huang J."/>
            <person name="Yang P."/>
            <person name="Peng Q."/>
            <person name="Zhang J."/>
            <person name="Jiang W."/>
            <person name="Zhang Z."/>
            <person name="Lin K."/>
            <person name="Ro D.K."/>
            <person name="Chen X."/>
            <person name="Xiong X."/>
            <person name="Shang Y."/>
            <person name="Huang S."/>
            <person name="Zeng J."/>
        </authorList>
    </citation>
    <scope>NUCLEOTIDE SEQUENCE [LARGE SCALE GENOMIC DNA]</scope>
    <source>
        <strain evidence="11">cv. BLH2017</strain>
        <tissue evidence="10">Root</tissue>
    </source>
</reference>
<evidence type="ECO:0000313" key="10">
    <source>
        <dbReference type="EMBL" id="OVA00835.1"/>
    </source>
</evidence>
<accession>A0A200PRK5</accession>
<dbReference type="PROSITE" id="PS50255">
    <property type="entry name" value="CYTOCHROME_B5_2"/>
    <property type="match status" value="1"/>
</dbReference>
<evidence type="ECO:0000256" key="3">
    <source>
        <dbReference type="ARBA" id="ARBA00022692"/>
    </source>
</evidence>
<dbReference type="STRING" id="56857.A0A200PRK5"/>
<dbReference type="FunCoup" id="A0A200PRK5">
    <property type="interactions" value="2291"/>
</dbReference>
<proteinExistence type="inferred from homology"/>
<dbReference type="FunFam" id="3.10.120.10:FF:000002">
    <property type="entry name" value="Cytochrome b5 type B"/>
    <property type="match status" value="1"/>
</dbReference>
<dbReference type="OMA" id="NIPEMEV"/>
<comment type="caution">
    <text evidence="10">The sequence shown here is derived from an EMBL/GenBank/DDBJ whole genome shotgun (WGS) entry which is preliminary data.</text>
</comment>
<dbReference type="Proteomes" id="UP000195402">
    <property type="component" value="Unassembled WGS sequence"/>
</dbReference>
<keyword evidence="6 8" id="KW-0472">Membrane</keyword>
<dbReference type="OrthoDB" id="260519at2759"/>
<dbReference type="InterPro" id="IPR018506">
    <property type="entry name" value="Cyt_B5_heme-BS"/>
</dbReference>
<evidence type="ECO:0000256" key="8">
    <source>
        <dbReference type="RuleBase" id="RU362121"/>
    </source>
</evidence>
<name>A0A200PRK5_MACCD</name>
<dbReference type="PANTHER" id="PTHR19359:SF25">
    <property type="entry name" value="CYTOCHROME B5 HEME-BINDING DOMAIN-CONTAINING PROTEIN"/>
    <property type="match status" value="1"/>
</dbReference>
<dbReference type="GO" id="GO:0046872">
    <property type="term" value="F:metal ion binding"/>
    <property type="evidence" value="ECO:0007669"/>
    <property type="project" value="UniProtKB-UniRule"/>
</dbReference>
<evidence type="ECO:0000256" key="5">
    <source>
        <dbReference type="ARBA" id="ARBA00023004"/>
    </source>
</evidence>
<sequence>MPTLTKLFTWQEASEHKTRDDCWVIVDGKVYDVTDYLDEHPGGDDVLLKAAGRDATDEFEDAGHSKSAIELMKSYCIGEVDPTSPLIPELKISTEKPKPSFTNKLKDITSQYWAIPVAIVGIAVVAGMLYSRKK</sequence>
<evidence type="ECO:0000256" key="2">
    <source>
        <dbReference type="ARBA" id="ARBA00022617"/>
    </source>
</evidence>
<dbReference type="EMBL" id="MVGT01004287">
    <property type="protein sequence ID" value="OVA00835.1"/>
    <property type="molecule type" value="Genomic_DNA"/>
</dbReference>
<dbReference type="SMART" id="SM01117">
    <property type="entry name" value="Cyt-b5"/>
    <property type="match status" value="1"/>
</dbReference>
<gene>
    <name evidence="10" type="ORF">BVC80_9083g148</name>
</gene>
<dbReference type="PRINTS" id="PR00363">
    <property type="entry name" value="CYTOCHROMEB5"/>
</dbReference>
<dbReference type="GO" id="GO:0016020">
    <property type="term" value="C:membrane"/>
    <property type="evidence" value="ECO:0007669"/>
    <property type="project" value="UniProtKB-SubCell"/>
</dbReference>
<dbReference type="AlphaFoldDB" id="A0A200PRK5"/>
<dbReference type="InterPro" id="IPR001199">
    <property type="entry name" value="Cyt_B5-like_heme/steroid-bd"/>
</dbReference>
<dbReference type="PROSITE" id="PS00191">
    <property type="entry name" value="CYTOCHROME_B5_1"/>
    <property type="match status" value="1"/>
</dbReference>
<dbReference type="InterPro" id="IPR050668">
    <property type="entry name" value="Cytochrome_b5"/>
</dbReference>
<keyword evidence="3 8" id="KW-0812">Transmembrane</keyword>
<evidence type="ECO:0000256" key="4">
    <source>
        <dbReference type="ARBA" id="ARBA00022723"/>
    </source>
</evidence>
<dbReference type="Gene3D" id="3.10.120.10">
    <property type="entry name" value="Cytochrome b5-like heme/steroid binding domain"/>
    <property type="match status" value="1"/>
</dbReference>
<evidence type="ECO:0000259" key="9">
    <source>
        <dbReference type="PROSITE" id="PS50255"/>
    </source>
</evidence>
<keyword evidence="8" id="KW-1133">Transmembrane helix</keyword>
<dbReference type="GO" id="GO:0020037">
    <property type="term" value="F:heme binding"/>
    <property type="evidence" value="ECO:0007669"/>
    <property type="project" value="UniProtKB-UniRule"/>
</dbReference>
<evidence type="ECO:0000256" key="1">
    <source>
        <dbReference type="ARBA" id="ARBA00004370"/>
    </source>
</evidence>
<evidence type="ECO:0000256" key="7">
    <source>
        <dbReference type="ARBA" id="ARBA00038168"/>
    </source>
</evidence>
<organism evidence="10 11">
    <name type="scientific">Macleaya cordata</name>
    <name type="common">Five-seeded plume-poppy</name>
    <name type="synonym">Bocconia cordata</name>
    <dbReference type="NCBI Taxonomy" id="56857"/>
    <lineage>
        <taxon>Eukaryota</taxon>
        <taxon>Viridiplantae</taxon>
        <taxon>Streptophyta</taxon>
        <taxon>Embryophyta</taxon>
        <taxon>Tracheophyta</taxon>
        <taxon>Spermatophyta</taxon>
        <taxon>Magnoliopsida</taxon>
        <taxon>Ranunculales</taxon>
        <taxon>Papaveraceae</taxon>
        <taxon>Papaveroideae</taxon>
        <taxon>Macleaya</taxon>
    </lineage>
</organism>
<dbReference type="Pfam" id="PF00173">
    <property type="entry name" value="Cyt-b5"/>
    <property type="match status" value="1"/>
</dbReference>
<feature type="domain" description="Cytochrome b5 heme-binding" evidence="9">
    <location>
        <begin position="5"/>
        <end position="81"/>
    </location>
</feature>
<dbReference type="InterPro" id="IPR036400">
    <property type="entry name" value="Cyt_B5-like_heme/steroid_sf"/>
</dbReference>
<feature type="transmembrane region" description="Helical" evidence="8">
    <location>
        <begin position="112"/>
        <end position="130"/>
    </location>
</feature>
<dbReference type="PANTHER" id="PTHR19359">
    <property type="entry name" value="CYTOCHROME B5"/>
    <property type="match status" value="1"/>
</dbReference>
<dbReference type="InParanoid" id="A0A200PRK5"/>
<keyword evidence="4 8" id="KW-0479">Metal-binding</keyword>
<comment type="subcellular location">
    <subcellularLocation>
        <location evidence="1">Membrane</location>
    </subcellularLocation>
</comment>
<evidence type="ECO:0000313" key="11">
    <source>
        <dbReference type="Proteomes" id="UP000195402"/>
    </source>
</evidence>
<keyword evidence="5 8" id="KW-0408">Iron</keyword>
<evidence type="ECO:0000256" key="6">
    <source>
        <dbReference type="ARBA" id="ARBA00023136"/>
    </source>
</evidence>
<comment type="similarity">
    <text evidence="7 8">Belongs to the cytochrome b5 family.</text>
</comment>
<protein>
    <submittedName>
        <fullName evidence="10">Cytochrome b5-like heme/steroid binding domain</fullName>
    </submittedName>
</protein>